<sequence length="161" mass="17136">MKSRSSALLHANPFLLWSSLGVKTLQMSTAAAQVIAIRTTRMATHGLNPNAADRREMTLMGAEKVDAFSRAGQALATGAIPLVAGMAGQALRTSMDLMNASAHLAASRTIPQTMARQRKLADTLMRGAPDSKATARLAHRALAPVHQKATANARRLTKKAR</sequence>
<gene>
    <name evidence="1" type="ORF">LPC04_05890</name>
</gene>
<dbReference type="AlphaFoldDB" id="A0A9X1YGE4"/>
<dbReference type="EMBL" id="JAJLJH010000001">
    <property type="protein sequence ID" value="MCK9685242.1"/>
    <property type="molecule type" value="Genomic_DNA"/>
</dbReference>
<proteinExistence type="predicted"/>
<evidence type="ECO:0008006" key="3">
    <source>
        <dbReference type="Google" id="ProtNLM"/>
    </source>
</evidence>
<reference evidence="1" key="1">
    <citation type="submission" date="2021-11" db="EMBL/GenBank/DDBJ databases">
        <title>BS-T2-15 a new species belonging to the Comamonadaceae family isolated from the soil of a French oak forest.</title>
        <authorList>
            <person name="Mieszkin S."/>
            <person name="Alain K."/>
        </authorList>
    </citation>
    <scope>NUCLEOTIDE SEQUENCE</scope>
    <source>
        <strain evidence="1">BS-T2-15</strain>
    </source>
</reference>
<name>A0A9X1YGE4_9BURK</name>
<keyword evidence="2" id="KW-1185">Reference proteome</keyword>
<comment type="caution">
    <text evidence="1">The sequence shown here is derived from an EMBL/GenBank/DDBJ whole genome shotgun (WGS) entry which is preliminary data.</text>
</comment>
<dbReference type="NCBIfam" id="NF045536">
    <property type="entry name" value="phasin_PhaP6"/>
    <property type="match status" value="1"/>
</dbReference>
<dbReference type="RefSeq" id="WP_275681250.1">
    <property type="nucleotide sequence ID" value="NZ_JAJLJH010000001.1"/>
</dbReference>
<evidence type="ECO:0000313" key="2">
    <source>
        <dbReference type="Proteomes" id="UP001139353"/>
    </source>
</evidence>
<protein>
    <recommendedName>
        <fullName evidence="3">Phasin domain-containing protein</fullName>
    </recommendedName>
</protein>
<dbReference type="InterPro" id="IPR053785">
    <property type="entry name" value="PhaP6-like"/>
</dbReference>
<organism evidence="1 2">
    <name type="scientific">Scleromatobacter humisilvae</name>
    <dbReference type="NCBI Taxonomy" id="2897159"/>
    <lineage>
        <taxon>Bacteria</taxon>
        <taxon>Pseudomonadati</taxon>
        <taxon>Pseudomonadota</taxon>
        <taxon>Betaproteobacteria</taxon>
        <taxon>Burkholderiales</taxon>
        <taxon>Sphaerotilaceae</taxon>
        <taxon>Scleromatobacter</taxon>
    </lineage>
</organism>
<accession>A0A9X1YGE4</accession>
<evidence type="ECO:0000313" key="1">
    <source>
        <dbReference type="EMBL" id="MCK9685242.1"/>
    </source>
</evidence>
<dbReference type="Proteomes" id="UP001139353">
    <property type="component" value="Unassembled WGS sequence"/>
</dbReference>